<dbReference type="STRING" id="410332.SAMN04488550_0485"/>
<keyword evidence="1" id="KW-0812">Transmembrane</keyword>
<feature type="transmembrane region" description="Helical" evidence="1">
    <location>
        <begin position="74"/>
        <end position="96"/>
    </location>
</feature>
<feature type="transmembrane region" description="Helical" evidence="1">
    <location>
        <begin position="45"/>
        <end position="67"/>
    </location>
</feature>
<dbReference type="Pfam" id="PF03729">
    <property type="entry name" value="DUF308"/>
    <property type="match status" value="1"/>
</dbReference>
<evidence type="ECO:0000313" key="3">
    <source>
        <dbReference type="Proteomes" id="UP000035009"/>
    </source>
</evidence>
<dbReference type="AlphaFoldDB" id="M3UHV6"/>
<proteinExistence type="predicted"/>
<dbReference type="InterPro" id="IPR052712">
    <property type="entry name" value="Acid_resist_chaperone_HdeD"/>
</dbReference>
<feature type="transmembrane region" description="Helical" evidence="1">
    <location>
        <begin position="134"/>
        <end position="156"/>
    </location>
</feature>
<protein>
    <recommendedName>
        <fullName evidence="4">DUF308 domain-containing protein</fullName>
    </recommendedName>
</protein>
<name>M3UHV6_GORML</name>
<accession>M3UHV6</accession>
<keyword evidence="1" id="KW-0472">Membrane</keyword>
<reference evidence="2 3" key="1">
    <citation type="submission" date="2013-02" db="EMBL/GenBank/DDBJ databases">
        <title>Whole genome shotgun sequence of Gordonia malaquae NBRC 108250.</title>
        <authorList>
            <person name="Yoshida I."/>
            <person name="Hosoyama A."/>
            <person name="Tsuchikane K."/>
            <person name="Ando Y."/>
            <person name="Baba S."/>
            <person name="Ohji S."/>
            <person name="Hamada M."/>
            <person name="Tamura T."/>
            <person name="Yamazoe A."/>
            <person name="Yamazaki S."/>
            <person name="Fujita N."/>
        </authorList>
    </citation>
    <scope>NUCLEOTIDE SEQUENCE [LARGE SCALE GENOMIC DNA]</scope>
    <source>
        <strain evidence="2 3">NBRC 108250</strain>
    </source>
</reference>
<dbReference type="GO" id="GO:0005886">
    <property type="term" value="C:plasma membrane"/>
    <property type="evidence" value="ECO:0007669"/>
    <property type="project" value="TreeGrafter"/>
</dbReference>
<keyword evidence="1" id="KW-1133">Transmembrane helix</keyword>
<dbReference type="EMBL" id="BAOP01000005">
    <property type="protein sequence ID" value="GAC78975.1"/>
    <property type="molecule type" value="Genomic_DNA"/>
</dbReference>
<sequence length="187" mass="19352">MTVLPETPALPDNAVNALRSFLLASSVVGIALGIAMLAWPAATLTVVAVLFGASLVVAGLLRLFLAFATTEAPFVLRVVLGAFGAIVLAAGVLSILNPAESLTLLGIFIGVGWIFGGLQDLLEMRLANFLVPRWLVVLSAVISIGAGIAMIVLPAISTLSTILWVLAVMLIAVSLATLLTLPKKRDA</sequence>
<dbReference type="Proteomes" id="UP000035009">
    <property type="component" value="Unassembled WGS sequence"/>
</dbReference>
<evidence type="ECO:0000313" key="2">
    <source>
        <dbReference type="EMBL" id="GAC78975.1"/>
    </source>
</evidence>
<feature type="transmembrane region" description="Helical" evidence="1">
    <location>
        <begin position="102"/>
        <end position="122"/>
    </location>
</feature>
<dbReference type="eggNOG" id="COG3247">
    <property type="taxonomic scope" value="Bacteria"/>
</dbReference>
<keyword evidence="3" id="KW-1185">Reference proteome</keyword>
<comment type="caution">
    <text evidence="2">The sequence shown here is derived from an EMBL/GenBank/DDBJ whole genome shotgun (WGS) entry which is preliminary data.</text>
</comment>
<feature type="transmembrane region" description="Helical" evidence="1">
    <location>
        <begin position="21"/>
        <end position="39"/>
    </location>
</feature>
<feature type="transmembrane region" description="Helical" evidence="1">
    <location>
        <begin position="162"/>
        <end position="181"/>
    </location>
</feature>
<dbReference type="PANTHER" id="PTHR34989:SF1">
    <property type="entry name" value="PROTEIN HDED"/>
    <property type="match status" value="1"/>
</dbReference>
<evidence type="ECO:0000256" key="1">
    <source>
        <dbReference type="SAM" id="Phobius"/>
    </source>
</evidence>
<gene>
    <name evidence="2" type="ORF">GM1_005_01580</name>
</gene>
<dbReference type="OrthoDB" id="3577181at2"/>
<organism evidence="2 3">
    <name type="scientific">Gordonia malaquae NBRC 108250</name>
    <dbReference type="NCBI Taxonomy" id="1223542"/>
    <lineage>
        <taxon>Bacteria</taxon>
        <taxon>Bacillati</taxon>
        <taxon>Actinomycetota</taxon>
        <taxon>Actinomycetes</taxon>
        <taxon>Mycobacteriales</taxon>
        <taxon>Gordoniaceae</taxon>
        <taxon>Gordonia</taxon>
    </lineage>
</organism>
<dbReference type="PANTHER" id="PTHR34989">
    <property type="entry name" value="PROTEIN HDED"/>
    <property type="match status" value="1"/>
</dbReference>
<dbReference type="InterPro" id="IPR005325">
    <property type="entry name" value="DUF308_memb"/>
</dbReference>
<dbReference type="RefSeq" id="WP_008377197.1">
    <property type="nucleotide sequence ID" value="NZ_BAOP01000005.1"/>
</dbReference>
<evidence type="ECO:0008006" key="4">
    <source>
        <dbReference type="Google" id="ProtNLM"/>
    </source>
</evidence>